<dbReference type="AlphaFoldDB" id="A0A4C1XZB2"/>
<sequence>MNEEAEGDRDIIMQSHLNSSEKSFVRWARYRRPPAPSPVDRVGIAHNKIFDTADGPCCTGFFFIFSFLISDFTVRGSVPLTPEYPSNVVMWSNS</sequence>
<evidence type="ECO:0000313" key="2">
    <source>
        <dbReference type="Proteomes" id="UP000299102"/>
    </source>
</evidence>
<dbReference type="Proteomes" id="UP000299102">
    <property type="component" value="Unassembled WGS sequence"/>
</dbReference>
<dbReference type="EMBL" id="BGZK01000999">
    <property type="protein sequence ID" value="GBP68044.1"/>
    <property type="molecule type" value="Genomic_DNA"/>
</dbReference>
<accession>A0A4C1XZB2</accession>
<reference evidence="1 2" key="1">
    <citation type="journal article" date="2019" name="Commun. Biol.">
        <title>The bagworm genome reveals a unique fibroin gene that provides high tensile strength.</title>
        <authorList>
            <person name="Kono N."/>
            <person name="Nakamura H."/>
            <person name="Ohtoshi R."/>
            <person name="Tomita M."/>
            <person name="Numata K."/>
            <person name="Arakawa K."/>
        </authorList>
    </citation>
    <scope>NUCLEOTIDE SEQUENCE [LARGE SCALE GENOMIC DNA]</scope>
</reference>
<proteinExistence type="predicted"/>
<protein>
    <submittedName>
        <fullName evidence="1">Uncharacterized protein</fullName>
    </submittedName>
</protein>
<comment type="caution">
    <text evidence="1">The sequence shown here is derived from an EMBL/GenBank/DDBJ whole genome shotgun (WGS) entry which is preliminary data.</text>
</comment>
<organism evidence="1 2">
    <name type="scientific">Eumeta variegata</name>
    <name type="common">Bagworm moth</name>
    <name type="synonym">Eumeta japonica</name>
    <dbReference type="NCBI Taxonomy" id="151549"/>
    <lineage>
        <taxon>Eukaryota</taxon>
        <taxon>Metazoa</taxon>
        <taxon>Ecdysozoa</taxon>
        <taxon>Arthropoda</taxon>
        <taxon>Hexapoda</taxon>
        <taxon>Insecta</taxon>
        <taxon>Pterygota</taxon>
        <taxon>Neoptera</taxon>
        <taxon>Endopterygota</taxon>
        <taxon>Lepidoptera</taxon>
        <taxon>Glossata</taxon>
        <taxon>Ditrysia</taxon>
        <taxon>Tineoidea</taxon>
        <taxon>Psychidae</taxon>
        <taxon>Oiketicinae</taxon>
        <taxon>Eumeta</taxon>
    </lineage>
</organism>
<gene>
    <name evidence="1" type="ORF">EVAR_104004_1</name>
</gene>
<evidence type="ECO:0000313" key="1">
    <source>
        <dbReference type="EMBL" id="GBP68044.1"/>
    </source>
</evidence>
<name>A0A4C1XZB2_EUMVA</name>
<keyword evidence="2" id="KW-1185">Reference proteome</keyword>